<evidence type="ECO:0000313" key="2">
    <source>
        <dbReference type="Proteomes" id="UP001148737"/>
    </source>
</evidence>
<name>A0ACC1R7K9_9HYPO</name>
<organism evidence="1 2">
    <name type="scientific">Lecanicillium saksenae</name>
    <dbReference type="NCBI Taxonomy" id="468837"/>
    <lineage>
        <taxon>Eukaryota</taxon>
        <taxon>Fungi</taxon>
        <taxon>Dikarya</taxon>
        <taxon>Ascomycota</taxon>
        <taxon>Pezizomycotina</taxon>
        <taxon>Sordariomycetes</taxon>
        <taxon>Hypocreomycetidae</taxon>
        <taxon>Hypocreales</taxon>
        <taxon>Cordycipitaceae</taxon>
        <taxon>Lecanicillium</taxon>
    </lineage>
</organism>
<proteinExistence type="predicted"/>
<dbReference type="EMBL" id="JANAKD010000003">
    <property type="protein sequence ID" value="KAJ3499720.1"/>
    <property type="molecule type" value="Genomic_DNA"/>
</dbReference>
<keyword evidence="2" id="KW-1185">Reference proteome</keyword>
<gene>
    <name evidence="1" type="ORF">NLG97_g94</name>
</gene>
<sequence length="108" mass="11769">MKFNAPVSSLLVISGVICSVLGVPVASTHEQEAANKFGDIATLIETSYKRDVKDFANYGLDNGEVAHKKFGDIATLIETSYKRDNEDATAERAHQKFGDIATLIETSY</sequence>
<comment type="caution">
    <text evidence="1">The sequence shown here is derived from an EMBL/GenBank/DDBJ whole genome shotgun (WGS) entry which is preliminary data.</text>
</comment>
<protein>
    <submittedName>
        <fullName evidence="1">Uncharacterized protein</fullName>
    </submittedName>
</protein>
<evidence type="ECO:0000313" key="1">
    <source>
        <dbReference type="EMBL" id="KAJ3499720.1"/>
    </source>
</evidence>
<reference evidence="1" key="1">
    <citation type="submission" date="2022-07" db="EMBL/GenBank/DDBJ databases">
        <title>Genome Sequence of Lecanicillium saksenae.</title>
        <authorList>
            <person name="Buettner E."/>
        </authorList>
    </citation>
    <scope>NUCLEOTIDE SEQUENCE</scope>
    <source>
        <strain evidence="1">VT-O1</strain>
    </source>
</reference>
<accession>A0ACC1R7K9</accession>
<dbReference type="Proteomes" id="UP001148737">
    <property type="component" value="Unassembled WGS sequence"/>
</dbReference>